<accession>A0A8J6I3F6</accession>
<dbReference type="AlphaFoldDB" id="A0A8J6I3F6"/>
<proteinExistence type="predicted"/>
<dbReference type="RefSeq" id="WP_181340235.1">
    <property type="nucleotide sequence ID" value="NZ_JAAKDE010000019.1"/>
</dbReference>
<dbReference type="Gene3D" id="1.20.1500.10">
    <property type="entry name" value="YheA/YmcA-like"/>
    <property type="match status" value="1"/>
</dbReference>
<reference evidence="1" key="1">
    <citation type="submission" date="2020-06" db="EMBL/GenBank/DDBJ databases">
        <title>Novel chitinolytic bacterium.</title>
        <authorList>
            <person name="Ungkulpasvich U."/>
            <person name="Kosugi A."/>
            <person name="Uke A."/>
        </authorList>
    </citation>
    <scope>NUCLEOTIDE SEQUENCE</scope>
    <source>
        <strain evidence="1">UUS1-1</strain>
    </source>
</reference>
<dbReference type="SUPFAM" id="SSF158622">
    <property type="entry name" value="YheA/YmcA-like"/>
    <property type="match status" value="1"/>
</dbReference>
<organism evidence="1 2">
    <name type="scientific">Capillibacterium thermochitinicola</name>
    <dbReference type="NCBI Taxonomy" id="2699427"/>
    <lineage>
        <taxon>Bacteria</taxon>
        <taxon>Bacillati</taxon>
        <taxon>Bacillota</taxon>
        <taxon>Capillibacterium</taxon>
    </lineage>
</organism>
<dbReference type="InterPro" id="IPR010368">
    <property type="entry name" value="Com_YlbF"/>
</dbReference>
<sequence length="123" mass="14496">MKPQDLAKELANSIRESPEYQAWEKAKAEVDKHEAAKIMLEDFRKKQWDLEKARLNGEEIKPEQEEQFKKLAEIIQYNPYVRDFLVAEYNLNLMIMEIQRIIASAVGVKLPEEENMEKKDDGK</sequence>
<evidence type="ECO:0000313" key="2">
    <source>
        <dbReference type="Proteomes" id="UP000657177"/>
    </source>
</evidence>
<dbReference type="Pfam" id="PF06133">
    <property type="entry name" value="Com_YlbF"/>
    <property type="match status" value="1"/>
</dbReference>
<evidence type="ECO:0000313" key="1">
    <source>
        <dbReference type="EMBL" id="MBA2133769.1"/>
    </source>
</evidence>
<name>A0A8J6I3F6_9FIRM</name>
<protein>
    <submittedName>
        <fullName evidence="1">YlbF family regulator</fullName>
    </submittedName>
</protein>
<dbReference type="EMBL" id="JAAKDE010000019">
    <property type="protein sequence ID" value="MBA2133769.1"/>
    <property type="molecule type" value="Genomic_DNA"/>
</dbReference>
<dbReference type="Proteomes" id="UP000657177">
    <property type="component" value="Unassembled WGS sequence"/>
</dbReference>
<keyword evidence="2" id="KW-1185">Reference proteome</keyword>
<comment type="caution">
    <text evidence="1">The sequence shown here is derived from an EMBL/GenBank/DDBJ whole genome shotgun (WGS) entry which is preliminary data.</text>
</comment>
<gene>
    <name evidence="1" type="ORF">G5B42_09520</name>
</gene>
<dbReference type="InterPro" id="IPR023378">
    <property type="entry name" value="YheA/YmcA-like_dom_sf"/>
</dbReference>